<comment type="subcellular location">
    <subcellularLocation>
        <location evidence="5">Nucleus</location>
        <location evidence="5">Nucleolus</location>
    </subcellularLocation>
    <subcellularLocation>
        <location evidence="5">Nucleus</location>
        <location evidence="5">Nucleoplasm</location>
    </subcellularLocation>
</comment>
<dbReference type="PIRSF" id="PIRSF017302">
    <property type="entry name" value="Gltscr2"/>
    <property type="match status" value="1"/>
</dbReference>
<feature type="compositionally biased region" description="Basic residues" evidence="6">
    <location>
        <begin position="305"/>
        <end position="315"/>
    </location>
</feature>
<dbReference type="GO" id="GO:0005654">
    <property type="term" value="C:nucleoplasm"/>
    <property type="evidence" value="ECO:0007669"/>
    <property type="project" value="UniProtKB-SubCell"/>
</dbReference>
<feature type="compositionally biased region" description="Basic residues" evidence="6">
    <location>
        <begin position="430"/>
        <end position="440"/>
    </location>
</feature>
<dbReference type="PANTHER" id="PTHR14211">
    <property type="entry name" value="GLIOMA SUPPRESSOR CANDIDATE REGION GENE 2"/>
    <property type="match status" value="1"/>
</dbReference>
<feature type="region of interest" description="Disordered" evidence="6">
    <location>
        <begin position="269"/>
        <end position="321"/>
    </location>
</feature>
<evidence type="ECO:0000256" key="3">
    <source>
        <dbReference type="ARBA" id="ARBA00022517"/>
    </source>
</evidence>
<dbReference type="InterPro" id="IPR011687">
    <property type="entry name" value="Nop53/GLTSCR2"/>
</dbReference>
<feature type="region of interest" description="Disordered" evidence="6">
    <location>
        <begin position="422"/>
        <end position="450"/>
    </location>
</feature>
<evidence type="ECO:0000313" key="7">
    <source>
        <dbReference type="EnsemblMetazoa" id="GBRI010311-PA"/>
    </source>
</evidence>
<keyword evidence="8" id="KW-1185">Reference proteome</keyword>
<dbReference type="EnsemblMetazoa" id="GBRI010311-RA">
    <property type="protein sequence ID" value="GBRI010311-PA"/>
    <property type="gene ID" value="GBRI010311"/>
</dbReference>
<evidence type="ECO:0000256" key="6">
    <source>
        <dbReference type="SAM" id="MobiDB-lite"/>
    </source>
</evidence>
<dbReference type="GO" id="GO:0006364">
    <property type="term" value="P:rRNA processing"/>
    <property type="evidence" value="ECO:0007669"/>
    <property type="project" value="TreeGrafter"/>
</dbReference>
<keyword evidence="4 5" id="KW-0539">Nucleus</keyword>
<dbReference type="GO" id="GO:0000027">
    <property type="term" value="P:ribosomal large subunit assembly"/>
    <property type="evidence" value="ECO:0007669"/>
    <property type="project" value="UniProtKB-UniRule"/>
</dbReference>
<evidence type="ECO:0000256" key="2">
    <source>
        <dbReference type="ARBA" id="ARBA00018339"/>
    </source>
</evidence>
<reference evidence="8" key="1">
    <citation type="submission" date="2014-03" db="EMBL/GenBank/DDBJ databases">
        <authorList>
            <person name="Aksoy S."/>
            <person name="Warren W."/>
            <person name="Wilson R.K."/>
        </authorList>
    </citation>
    <scope>NUCLEOTIDE SEQUENCE [LARGE SCALE GENOMIC DNA]</scope>
    <source>
        <strain evidence="8">IAEA</strain>
    </source>
</reference>
<dbReference type="Proteomes" id="UP000091820">
    <property type="component" value="Unassembled WGS sequence"/>
</dbReference>
<dbReference type="STRING" id="37001.A0A1A9W8P5"/>
<dbReference type="GO" id="GO:0008097">
    <property type="term" value="F:5S rRNA binding"/>
    <property type="evidence" value="ECO:0007669"/>
    <property type="project" value="TreeGrafter"/>
</dbReference>
<name>A0A1A9W8P5_9MUSC</name>
<dbReference type="VEuPathDB" id="VectorBase:GBRI010311"/>
<dbReference type="GO" id="GO:0005730">
    <property type="term" value="C:nucleolus"/>
    <property type="evidence" value="ECO:0007669"/>
    <property type="project" value="UniProtKB-SubCell"/>
</dbReference>
<comment type="function">
    <text evidence="5">May play a role in ribosome biogenesis.</text>
</comment>
<dbReference type="AlphaFoldDB" id="A0A1A9W8P5"/>
<accession>A0A1A9W8P5</accession>
<sequence length="463" mass="54550">MSLTKRKRVSKKNKSAWRKADIEDIENFLEDRRQEERIGTFSEKQNEDLFHIDVIATEPKRNLVTEKQIRKLNAKRPMKSWQTLENDSKVKDPIVKRNTIKQKKAGRDIEKEVHDPVKPRHFQANQDRAKYYEKLKDRLKKKSSRIPNIDKDIWTDSDFRDNIPGLKDEKGWISQSLSLYIAKNMGKPVIKVHDSIRHRTIKAKKFGTPHPGMSYNPSLEDHQKLVSEVLEKEKNIIKQEKHLERVTTRMFNKVTPEEKEFLRMKEMRSGFEEDGSEDPDNDSRNPETNENFTYQTSNPPVENKKKSKQARNKGLKQKELENKALEKKMLKKQIADLNRIKSIKKEILHEEESLNVLKKSRKQAALKKKYETKRLGRLKFIEPDEDINMPEDLSGSMRNIKQESSLLVDRFKNLQKQNMLPVSVTVGKQKTPKVKRYPRSSHKDHGISFQTLREQRIVKKKVS</sequence>
<proteinExistence type="inferred from homology"/>
<reference evidence="7" key="2">
    <citation type="submission" date="2020-05" db="UniProtKB">
        <authorList>
            <consortium name="EnsemblMetazoa"/>
        </authorList>
    </citation>
    <scope>IDENTIFICATION</scope>
    <source>
        <strain evidence="7">IAEA</strain>
    </source>
</reference>
<comment type="similarity">
    <text evidence="1 5">Belongs to the NOP53 family.</text>
</comment>
<keyword evidence="3 5" id="KW-0690">Ribosome biogenesis</keyword>
<organism evidence="7 8">
    <name type="scientific">Glossina brevipalpis</name>
    <dbReference type="NCBI Taxonomy" id="37001"/>
    <lineage>
        <taxon>Eukaryota</taxon>
        <taxon>Metazoa</taxon>
        <taxon>Ecdysozoa</taxon>
        <taxon>Arthropoda</taxon>
        <taxon>Hexapoda</taxon>
        <taxon>Insecta</taxon>
        <taxon>Pterygota</taxon>
        <taxon>Neoptera</taxon>
        <taxon>Endopterygota</taxon>
        <taxon>Diptera</taxon>
        <taxon>Brachycera</taxon>
        <taxon>Muscomorpha</taxon>
        <taxon>Hippoboscoidea</taxon>
        <taxon>Glossinidae</taxon>
        <taxon>Glossina</taxon>
    </lineage>
</organism>
<protein>
    <recommendedName>
        <fullName evidence="2 5">Ribosome biogenesis protein NOP53</fullName>
    </recommendedName>
</protein>
<evidence type="ECO:0000313" key="8">
    <source>
        <dbReference type="Proteomes" id="UP000091820"/>
    </source>
</evidence>
<dbReference type="Pfam" id="PF07767">
    <property type="entry name" value="Nop53"/>
    <property type="match status" value="1"/>
</dbReference>
<evidence type="ECO:0000256" key="5">
    <source>
        <dbReference type="PIRNR" id="PIRNR017302"/>
    </source>
</evidence>
<evidence type="ECO:0000256" key="4">
    <source>
        <dbReference type="ARBA" id="ARBA00023242"/>
    </source>
</evidence>
<evidence type="ECO:0000256" key="1">
    <source>
        <dbReference type="ARBA" id="ARBA00008838"/>
    </source>
</evidence>
<dbReference type="PANTHER" id="PTHR14211:SF7">
    <property type="entry name" value="RIBOSOME BIOGENESIS PROTEIN NOP53"/>
    <property type="match status" value="1"/>
</dbReference>
<feature type="compositionally biased region" description="Polar residues" evidence="6">
    <location>
        <begin position="288"/>
        <end position="300"/>
    </location>
</feature>